<dbReference type="GO" id="GO:0016787">
    <property type="term" value="F:hydrolase activity"/>
    <property type="evidence" value="ECO:0007669"/>
    <property type="project" value="UniProtKB-KW"/>
</dbReference>
<dbReference type="EMBL" id="DVJN01000189">
    <property type="protein sequence ID" value="HIS93264.1"/>
    <property type="molecule type" value="Genomic_DNA"/>
</dbReference>
<dbReference type="InterPro" id="IPR013830">
    <property type="entry name" value="SGNH_hydro"/>
</dbReference>
<reference evidence="2" key="2">
    <citation type="journal article" date="2021" name="PeerJ">
        <title>Extensive microbial diversity within the chicken gut microbiome revealed by metagenomics and culture.</title>
        <authorList>
            <person name="Gilroy R."/>
            <person name="Ravi A."/>
            <person name="Getino M."/>
            <person name="Pursley I."/>
            <person name="Horton D.L."/>
            <person name="Alikhan N.F."/>
            <person name="Baker D."/>
            <person name="Gharbi K."/>
            <person name="Hall N."/>
            <person name="Watson M."/>
            <person name="Adriaenssens E.M."/>
            <person name="Foster-Nyarko E."/>
            <person name="Jarju S."/>
            <person name="Secka A."/>
            <person name="Antonio M."/>
            <person name="Oren A."/>
            <person name="Chaudhuri R.R."/>
            <person name="La Ragione R."/>
            <person name="Hildebrand F."/>
            <person name="Pallen M.J."/>
        </authorList>
    </citation>
    <scope>NUCLEOTIDE SEQUENCE</scope>
    <source>
        <strain evidence="2">13766</strain>
    </source>
</reference>
<dbReference type="Gene3D" id="2.60.120.260">
    <property type="entry name" value="Galactose-binding domain-like"/>
    <property type="match status" value="1"/>
</dbReference>
<dbReference type="InterPro" id="IPR036514">
    <property type="entry name" value="SGNH_hydro_sf"/>
</dbReference>
<evidence type="ECO:0000313" key="2">
    <source>
        <dbReference type="EMBL" id="HIS93264.1"/>
    </source>
</evidence>
<keyword evidence="2" id="KW-0378">Hydrolase</keyword>
<evidence type="ECO:0000313" key="3">
    <source>
        <dbReference type="Proteomes" id="UP000824140"/>
    </source>
</evidence>
<proteinExistence type="predicted"/>
<protein>
    <submittedName>
        <fullName evidence="2">SGNH/GDSL hydrolase family protein</fullName>
    </submittedName>
</protein>
<dbReference type="SUPFAM" id="SSF52266">
    <property type="entry name" value="SGNH hydrolase"/>
    <property type="match status" value="1"/>
</dbReference>
<dbReference type="CDD" id="cd00229">
    <property type="entry name" value="SGNH_hydrolase"/>
    <property type="match status" value="1"/>
</dbReference>
<dbReference type="Proteomes" id="UP000824140">
    <property type="component" value="Unassembled WGS sequence"/>
</dbReference>
<evidence type="ECO:0000259" key="1">
    <source>
        <dbReference type="Pfam" id="PF13472"/>
    </source>
</evidence>
<feature type="domain" description="SGNH hydrolase-type esterase" evidence="1">
    <location>
        <begin position="151"/>
        <end position="308"/>
    </location>
</feature>
<reference evidence="2" key="1">
    <citation type="submission" date="2020-10" db="EMBL/GenBank/DDBJ databases">
        <authorList>
            <person name="Gilroy R."/>
        </authorList>
    </citation>
    <scope>NUCLEOTIDE SEQUENCE</scope>
    <source>
        <strain evidence="2">13766</strain>
    </source>
</reference>
<dbReference type="AlphaFoldDB" id="A0A9D1G1C9"/>
<comment type="caution">
    <text evidence="2">The sequence shown here is derived from an EMBL/GenBank/DDBJ whole genome shotgun (WGS) entry which is preliminary data.</text>
</comment>
<organism evidence="2 3">
    <name type="scientific">Candidatus Alectryocaccomicrobium excrementavium</name>
    <dbReference type="NCBI Taxonomy" id="2840668"/>
    <lineage>
        <taxon>Bacteria</taxon>
        <taxon>Bacillati</taxon>
        <taxon>Bacillota</taxon>
        <taxon>Clostridia</taxon>
        <taxon>Candidatus Alectryocaccomicrobium</taxon>
    </lineage>
</organism>
<name>A0A9D1G1C9_9FIRM</name>
<dbReference type="Gene3D" id="3.40.50.1110">
    <property type="entry name" value="SGNH hydrolase"/>
    <property type="match status" value="1"/>
</dbReference>
<sequence>MQFSAQTLLPYASGALAAWDTPAGICLRRLTPRQLQQFEGDHGMVIRSRCNAGIALEMRTDAQALEMDFSVQAEAPRPYGYIEVFVDGAPFAAEGSDAEMPLQASLRLALPGGVKAIEILLPALHEMAISHFALRGETCIEPIAHRFRYLAFGDSISQGYDAIFSSRAYPMRIAREIDALLLNQAVGGDVFRAEFPEALPGFVPDIITVAYGTNDWNGRDRADFEASAAGFFQNLHSAYPDAPVLAITPIWRADGGEMRKLGPFGAVGESIRRECAKYGYTVVDGLSLVPHDPKYFRDEYLHPNMEGFDWYFANLTGAVHQALKIE</sequence>
<gene>
    <name evidence="2" type="ORF">IAA84_09640</name>
</gene>
<accession>A0A9D1G1C9</accession>
<dbReference type="Pfam" id="PF13472">
    <property type="entry name" value="Lipase_GDSL_2"/>
    <property type="match status" value="1"/>
</dbReference>